<evidence type="ECO:0000256" key="1">
    <source>
        <dbReference type="SAM" id="SignalP"/>
    </source>
</evidence>
<reference evidence="2 3" key="1">
    <citation type="submission" date="2017-09" db="EMBL/GenBank/DDBJ databases">
        <authorList>
            <person name="Ehlers B."/>
            <person name="Leendertz F.H."/>
        </authorList>
    </citation>
    <scope>NUCLEOTIDE SEQUENCE [LARGE SCALE GENOMIC DNA]</scope>
    <source>
        <strain evidence="2 3">CGMCC 1.10978</strain>
    </source>
</reference>
<sequence>MKIFLSLAAASLSLALVAGNASAADGTELAECVALGNHQQIVRAGSSEQFYLKDGDNHYRIGLGRGCGSLAIASKIELSTDGNANRLCPSGSKVKTNREICRVDQVTTISAEDFARRQARANR</sequence>
<evidence type="ECO:0000313" key="2">
    <source>
        <dbReference type="EMBL" id="SOD51423.1"/>
    </source>
</evidence>
<dbReference type="AlphaFoldDB" id="A0A286CYD6"/>
<gene>
    <name evidence="2" type="ORF">SAMN06296416_101615</name>
</gene>
<dbReference type="Proteomes" id="UP000219374">
    <property type="component" value="Unassembled WGS sequence"/>
</dbReference>
<feature type="signal peptide" evidence="1">
    <location>
        <begin position="1"/>
        <end position="23"/>
    </location>
</feature>
<name>A0A286CYD6_9GAMM</name>
<protein>
    <submittedName>
        <fullName evidence="2">Uncharacterized protein</fullName>
    </submittedName>
</protein>
<feature type="chain" id="PRO_5012899752" evidence="1">
    <location>
        <begin position="24"/>
        <end position="123"/>
    </location>
</feature>
<proteinExistence type="predicted"/>
<evidence type="ECO:0000313" key="3">
    <source>
        <dbReference type="Proteomes" id="UP000219374"/>
    </source>
</evidence>
<dbReference type="EMBL" id="OCND01000001">
    <property type="protein sequence ID" value="SOD51423.1"/>
    <property type="molecule type" value="Genomic_DNA"/>
</dbReference>
<organism evidence="2 3">
    <name type="scientific">Pseudoxanthomonas wuyuanensis</name>
    <dbReference type="NCBI Taxonomy" id="1073196"/>
    <lineage>
        <taxon>Bacteria</taxon>
        <taxon>Pseudomonadati</taxon>
        <taxon>Pseudomonadota</taxon>
        <taxon>Gammaproteobacteria</taxon>
        <taxon>Lysobacterales</taxon>
        <taxon>Lysobacteraceae</taxon>
        <taxon>Pseudoxanthomonas</taxon>
    </lineage>
</organism>
<keyword evidence="3" id="KW-1185">Reference proteome</keyword>
<accession>A0A286CYD6</accession>
<keyword evidence="1" id="KW-0732">Signal</keyword>